<evidence type="ECO:0000313" key="1">
    <source>
        <dbReference type="EMBL" id="KKM83977.1"/>
    </source>
</evidence>
<name>A0A0F9NRT5_9ZZZZ</name>
<reference evidence="1" key="1">
    <citation type="journal article" date="2015" name="Nature">
        <title>Complex archaea that bridge the gap between prokaryotes and eukaryotes.</title>
        <authorList>
            <person name="Spang A."/>
            <person name="Saw J.H."/>
            <person name="Jorgensen S.L."/>
            <person name="Zaremba-Niedzwiedzka K."/>
            <person name="Martijn J."/>
            <person name="Lind A.E."/>
            <person name="van Eijk R."/>
            <person name="Schleper C."/>
            <person name="Guy L."/>
            <person name="Ettema T.J."/>
        </authorList>
    </citation>
    <scope>NUCLEOTIDE SEQUENCE</scope>
</reference>
<gene>
    <name evidence="1" type="ORF">LCGC14_1303810</name>
</gene>
<proteinExistence type="predicted"/>
<sequence>MHRYVETVIVSGGSRSLCTRPYPGHRKGCPNHGKKVGCPPSAPLIHDVLNLERPITAVWVTFDMTKHRKRMLRLHPSWSIRQQTCCLYWQQGVRKRLRDEVEAFSYYHAGLQAVYCPEGAGVNVTETMKGIEINLEWPPLKVVHTVAIVGFSKQNLS</sequence>
<accession>A0A0F9NRT5</accession>
<dbReference type="AlphaFoldDB" id="A0A0F9NRT5"/>
<dbReference type="EMBL" id="LAZR01007633">
    <property type="protein sequence ID" value="KKM83977.1"/>
    <property type="molecule type" value="Genomic_DNA"/>
</dbReference>
<comment type="caution">
    <text evidence="1">The sequence shown here is derived from an EMBL/GenBank/DDBJ whole genome shotgun (WGS) entry which is preliminary data.</text>
</comment>
<protein>
    <submittedName>
        <fullName evidence="1">Uncharacterized protein</fullName>
    </submittedName>
</protein>
<organism evidence="1">
    <name type="scientific">marine sediment metagenome</name>
    <dbReference type="NCBI Taxonomy" id="412755"/>
    <lineage>
        <taxon>unclassified sequences</taxon>
        <taxon>metagenomes</taxon>
        <taxon>ecological metagenomes</taxon>
    </lineage>
</organism>